<evidence type="ECO:0000259" key="4">
    <source>
        <dbReference type="PROSITE" id="PS50943"/>
    </source>
</evidence>
<protein>
    <recommendedName>
        <fullName evidence="4">HTH cro/C1-type domain-containing protein</fullName>
    </recommendedName>
</protein>
<dbReference type="PANTHER" id="PTHR40661">
    <property type="match status" value="1"/>
</dbReference>
<dbReference type="PROSITE" id="PS50943">
    <property type="entry name" value="HTH_CROC1"/>
    <property type="match status" value="1"/>
</dbReference>
<dbReference type="InterPro" id="IPR039418">
    <property type="entry name" value="LexA-like"/>
</dbReference>
<evidence type="ECO:0000256" key="3">
    <source>
        <dbReference type="ARBA" id="ARBA00023163"/>
    </source>
</evidence>
<dbReference type="PANTHER" id="PTHR40661:SF1">
    <property type="entry name" value="HTH CRO_C1-TYPE DOMAIN-CONTAINING PROTEIN"/>
    <property type="match status" value="1"/>
</dbReference>
<keyword evidence="1" id="KW-0805">Transcription regulation</keyword>
<dbReference type="SUPFAM" id="SSF51306">
    <property type="entry name" value="LexA/Signal peptidase"/>
    <property type="match status" value="1"/>
</dbReference>
<dbReference type="Pfam" id="PF00717">
    <property type="entry name" value="Peptidase_S24"/>
    <property type="match status" value="1"/>
</dbReference>
<name>A0A6M3ZU87_9BURK</name>
<dbReference type="SMART" id="SM00530">
    <property type="entry name" value="HTH_XRE"/>
    <property type="match status" value="1"/>
</dbReference>
<gene>
    <name evidence="5" type="ORF">C798_18375</name>
</gene>
<dbReference type="Proteomes" id="UP000501648">
    <property type="component" value="Chromosome"/>
</dbReference>
<evidence type="ECO:0000256" key="1">
    <source>
        <dbReference type="ARBA" id="ARBA00023015"/>
    </source>
</evidence>
<dbReference type="InterPro" id="IPR010982">
    <property type="entry name" value="Lambda_DNA-bd_dom_sf"/>
</dbReference>
<evidence type="ECO:0000313" key="5">
    <source>
        <dbReference type="EMBL" id="QJQ02126.1"/>
    </source>
</evidence>
<sequence>MDKMNDRIRAALASKNGGNQSEMARFVGVSPQAVQKWVSGVTEPRGDNLRLTAEFLGVTEAFLRYGGEPSNILPGSYTPVVEHDPEDPDFVEIKKVKLKLSAGITGFESIPAQDDGRPITFRKEWLLKKGYSASKLIAVGVKGESMEPTMSDGDTVVINTADTVLKDGMTYAINYEGEDIIKRMVRDFGRWFLVSDNPDQKRYHRQECSQGACIVIGRVVLLQRENF</sequence>
<evidence type="ECO:0000313" key="6">
    <source>
        <dbReference type="Proteomes" id="UP000501648"/>
    </source>
</evidence>
<feature type="domain" description="HTH cro/C1-type" evidence="4">
    <location>
        <begin position="8"/>
        <end position="63"/>
    </location>
</feature>
<keyword evidence="3" id="KW-0804">Transcription</keyword>
<dbReference type="SUPFAM" id="SSF47413">
    <property type="entry name" value="lambda repressor-like DNA-binding domains"/>
    <property type="match status" value="1"/>
</dbReference>
<reference evidence="5 6" key="1">
    <citation type="journal article" date="2012" name="J. Bacteriol.">
        <title>Genome sequence of the pathogenic Herbaspirillum seropedicae strain Os34, isolated from rice roots.</title>
        <authorList>
            <person name="Ye W."/>
            <person name="Ye S."/>
            <person name="Liu J."/>
            <person name="Chang S."/>
            <person name="Chen M."/>
            <person name="Zhu B."/>
            <person name="Guo L."/>
            <person name="An Q."/>
        </authorList>
    </citation>
    <scope>NUCLEOTIDE SEQUENCE [LARGE SCALE GENOMIC DNA]</scope>
    <source>
        <strain evidence="5 6">Os34</strain>
    </source>
</reference>
<evidence type="ECO:0000256" key="2">
    <source>
        <dbReference type="ARBA" id="ARBA00023125"/>
    </source>
</evidence>
<dbReference type="InterPro" id="IPR036286">
    <property type="entry name" value="LexA/Signal_pep-like_sf"/>
</dbReference>
<proteinExistence type="predicted"/>
<dbReference type="RefSeq" id="WP_017452890.1">
    <property type="nucleotide sequence ID" value="NZ_CP008956.1"/>
</dbReference>
<organism evidence="5 6">
    <name type="scientific">Herbaspirillum rubrisubalbicans Os34</name>
    <dbReference type="NCBI Taxonomy" id="1235827"/>
    <lineage>
        <taxon>Bacteria</taxon>
        <taxon>Pseudomonadati</taxon>
        <taxon>Pseudomonadota</taxon>
        <taxon>Betaproteobacteria</taxon>
        <taxon>Burkholderiales</taxon>
        <taxon>Oxalobacteraceae</taxon>
        <taxon>Herbaspirillum</taxon>
    </lineage>
</organism>
<accession>A0A6M3ZU87</accession>
<dbReference type="CDD" id="cd06529">
    <property type="entry name" value="S24_LexA-like"/>
    <property type="match status" value="1"/>
</dbReference>
<dbReference type="Gene3D" id="1.10.260.40">
    <property type="entry name" value="lambda repressor-like DNA-binding domains"/>
    <property type="match status" value="1"/>
</dbReference>
<dbReference type="Gene3D" id="2.10.109.10">
    <property type="entry name" value="Umud Fragment, subunit A"/>
    <property type="match status" value="1"/>
</dbReference>
<dbReference type="AlphaFoldDB" id="A0A6M3ZU87"/>
<dbReference type="Pfam" id="PF01381">
    <property type="entry name" value="HTH_3"/>
    <property type="match status" value="1"/>
</dbReference>
<keyword evidence="2" id="KW-0238">DNA-binding</keyword>
<dbReference type="EMBL" id="CP008956">
    <property type="protein sequence ID" value="QJQ02126.1"/>
    <property type="molecule type" value="Genomic_DNA"/>
</dbReference>
<dbReference type="InterPro" id="IPR001387">
    <property type="entry name" value="Cro/C1-type_HTH"/>
</dbReference>
<dbReference type="InterPro" id="IPR015927">
    <property type="entry name" value="Peptidase_S24_S26A/B/C"/>
</dbReference>
<dbReference type="CDD" id="cd00093">
    <property type="entry name" value="HTH_XRE"/>
    <property type="match status" value="1"/>
</dbReference>
<dbReference type="GO" id="GO:0003677">
    <property type="term" value="F:DNA binding"/>
    <property type="evidence" value="ECO:0007669"/>
    <property type="project" value="UniProtKB-KW"/>
</dbReference>